<keyword evidence="2" id="KW-1185">Reference proteome</keyword>
<dbReference type="OrthoDB" id="5274293at2759"/>
<name>W7I4U1_9PEZI</name>
<dbReference type="Proteomes" id="UP000024837">
    <property type="component" value="Unassembled WGS sequence"/>
</dbReference>
<evidence type="ECO:0000313" key="1">
    <source>
        <dbReference type="EMBL" id="EWC43755.1"/>
    </source>
</evidence>
<dbReference type="EMBL" id="KI966453">
    <property type="protein sequence ID" value="EWC43755.1"/>
    <property type="molecule type" value="Genomic_DNA"/>
</dbReference>
<accession>W7I4U1</accession>
<organism evidence="1 2">
    <name type="scientific">Drechslerella stenobrocha 248</name>
    <dbReference type="NCBI Taxonomy" id="1043628"/>
    <lineage>
        <taxon>Eukaryota</taxon>
        <taxon>Fungi</taxon>
        <taxon>Dikarya</taxon>
        <taxon>Ascomycota</taxon>
        <taxon>Pezizomycotina</taxon>
        <taxon>Orbiliomycetes</taxon>
        <taxon>Orbiliales</taxon>
        <taxon>Orbiliaceae</taxon>
        <taxon>Drechslerella</taxon>
    </lineage>
</organism>
<dbReference type="AlphaFoldDB" id="W7I4U1"/>
<reference evidence="1 2" key="1">
    <citation type="submission" date="2013-05" db="EMBL/GenBank/DDBJ databases">
        <title>Drechslerella stenobrocha genome reveals carnivorous origination and mechanical trapping mechanism of predatory fungi.</title>
        <authorList>
            <person name="Liu X."/>
            <person name="Zhang W."/>
            <person name="Liu K."/>
        </authorList>
    </citation>
    <scope>NUCLEOTIDE SEQUENCE [LARGE SCALE GENOMIC DNA]</scope>
    <source>
        <strain evidence="1 2">248</strain>
    </source>
</reference>
<dbReference type="HOGENOM" id="CLU_1875359_0_0_1"/>
<evidence type="ECO:0000313" key="2">
    <source>
        <dbReference type="Proteomes" id="UP000024837"/>
    </source>
</evidence>
<sequence>MPALLSNAIPNPPSTDTFNLTLTKAVEGATPAFLPLNIQFSYDWDFSRNMGSATVLGIGSNNTLKYTMFPMGVSGVLAFMARDQFPVTIQASEGKEELFAYRVLMNMNKVTAEDRKAAVMLGEEGNIVIATENWGSTEVL</sequence>
<gene>
    <name evidence="1" type="ORF">DRE_07373</name>
</gene>
<proteinExistence type="predicted"/>
<protein>
    <submittedName>
        <fullName evidence="1">Uncharacterized protein</fullName>
    </submittedName>
</protein>